<gene>
    <name evidence="6" type="ORF">ACFSQT_12760</name>
</gene>
<dbReference type="PANTHER" id="PTHR43591:SF24">
    <property type="entry name" value="2-METHOXY-6-POLYPRENYL-1,4-BENZOQUINOL METHYLASE, MITOCHONDRIAL"/>
    <property type="match status" value="1"/>
</dbReference>
<dbReference type="RefSeq" id="WP_379019019.1">
    <property type="nucleotide sequence ID" value="NZ_JBHUGY010000020.1"/>
</dbReference>
<dbReference type="Proteomes" id="UP001597349">
    <property type="component" value="Unassembled WGS sequence"/>
</dbReference>
<evidence type="ECO:0000256" key="3">
    <source>
        <dbReference type="ARBA" id="ARBA00022679"/>
    </source>
</evidence>
<dbReference type="GO" id="GO:0032259">
    <property type="term" value="P:methylation"/>
    <property type="evidence" value="ECO:0007669"/>
    <property type="project" value="UniProtKB-KW"/>
</dbReference>
<evidence type="ECO:0000313" key="6">
    <source>
        <dbReference type="EMBL" id="MFD2053927.1"/>
    </source>
</evidence>
<dbReference type="EMBL" id="JBHUGY010000020">
    <property type="protein sequence ID" value="MFD2053927.1"/>
    <property type="molecule type" value="Genomic_DNA"/>
</dbReference>
<dbReference type="PANTHER" id="PTHR43591">
    <property type="entry name" value="METHYLTRANSFERASE"/>
    <property type="match status" value="1"/>
</dbReference>
<reference evidence="7" key="1">
    <citation type="journal article" date="2019" name="Int. J. Syst. Evol. Microbiol.">
        <title>The Global Catalogue of Microorganisms (GCM) 10K type strain sequencing project: providing services to taxonomists for standard genome sequencing and annotation.</title>
        <authorList>
            <consortium name="The Broad Institute Genomics Platform"/>
            <consortium name="The Broad Institute Genome Sequencing Center for Infectious Disease"/>
            <person name="Wu L."/>
            <person name="Ma J."/>
        </authorList>
    </citation>
    <scope>NUCLEOTIDE SEQUENCE [LARGE SCALE GENOMIC DNA]</scope>
    <source>
        <strain evidence="7">CGMCC 1.16226</strain>
    </source>
</reference>
<dbReference type="SUPFAM" id="SSF53335">
    <property type="entry name" value="S-adenosyl-L-methionine-dependent methyltransferases"/>
    <property type="match status" value="1"/>
</dbReference>
<keyword evidence="7" id="KW-1185">Reference proteome</keyword>
<evidence type="ECO:0000256" key="1">
    <source>
        <dbReference type="ARBA" id="ARBA00022428"/>
    </source>
</evidence>
<feature type="domain" description="Methyltransferase" evidence="5">
    <location>
        <begin position="42"/>
        <end position="136"/>
    </location>
</feature>
<evidence type="ECO:0000256" key="4">
    <source>
        <dbReference type="ARBA" id="ARBA00022691"/>
    </source>
</evidence>
<dbReference type="Gene3D" id="3.40.50.150">
    <property type="entry name" value="Vaccinia Virus protein VP39"/>
    <property type="match status" value="1"/>
</dbReference>
<dbReference type="InterPro" id="IPR029063">
    <property type="entry name" value="SAM-dependent_MTases_sf"/>
</dbReference>
<name>A0ABW4WEV4_9HYPH</name>
<evidence type="ECO:0000259" key="5">
    <source>
        <dbReference type="Pfam" id="PF13649"/>
    </source>
</evidence>
<protein>
    <submittedName>
        <fullName evidence="6">Class I SAM-dependent methyltransferase</fullName>
        <ecNumber evidence="6">2.1.1.-</ecNumber>
    </submittedName>
</protein>
<keyword evidence="4" id="KW-0949">S-adenosyl-L-methionine</keyword>
<dbReference type="Pfam" id="PF13649">
    <property type="entry name" value="Methyltransf_25"/>
    <property type="match status" value="1"/>
</dbReference>
<evidence type="ECO:0000256" key="2">
    <source>
        <dbReference type="ARBA" id="ARBA00022603"/>
    </source>
</evidence>
<dbReference type="InterPro" id="IPR041698">
    <property type="entry name" value="Methyltransf_25"/>
</dbReference>
<dbReference type="EC" id="2.1.1.-" evidence="6"/>
<keyword evidence="2 6" id="KW-0489">Methyltransferase</keyword>
<sequence length="280" mass="30293">MVEELTYKDEAAAGYDRAFAHVTTHFVPYLLRAAHIAPGMRVLDIATGTGLAAEAALNIVGLTGHVTAADLSPAMVAKSRERLRHSKNASVAVEDGQALSFSDESFDAVVCSLGLMFFPDALSGLAEFRRVLRPGGRAAVSVNTVPERSYNNRINLAVARHVPSLAVAAASVFSVGDEMKLRSLFEAANFQDVEITTETHRFVLPSFDAYFEPFEKGAGSPGQALVSLSVEARKAVREEVQRDFGDTGGAHRGRSRVQVSWRATITVARMTVWVLLCRTQ</sequence>
<dbReference type="GO" id="GO:0008168">
    <property type="term" value="F:methyltransferase activity"/>
    <property type="evidence" value="ECO:0007669"/>
    <property type="project" value="UniProtKB-KW"/>
</dbReference>
<keyword evidence="3 6" id="KW-0808">Transferase</keyword>
<dbReference type="PROSITE" id="PS51608">
    <property type="entry name" value="SAM_MT_UBIE"/>
    <property type="match status" value="1"/>
</dbReference>
<dbReference type="CDD" id="cd02440">
    <property type="entry name" value="AdoMet_MTases"/>
    <property type="match status" value="1"/>
</dbReference>
<dbReference type="InterPro" id="IPR004033">
    <property type="entry name" value="UbiE/COQ5_MeTrFase"/>
</dbReference>
<keyword evidence="1" id="KW-0474">Menaquinone biosynthesis</keyword>
<proteinExistence type="predicted"/>
<comment type="caution">
    <text evidence="6">The sequence shown here is derived from an EMBL/GenBank/DDBJ whole genome shotgun (WGS) entry which is preliminary data.</text>
</comment>
<evidence type="ECO:0000313" key="7">
    <source>
        <dbReference type="Proteomes" id="UP001597349"/>
    </source>
</evidence>
<accession>A0ABW4WEV4</accession>
<organism evidence="6 7">
    <name type="scientific">Mesorhizobium calcicola</name>
    <dbReference type="NCBI Taxonomy" id="1300310"/>
    <lineage>
        <taxon>Bacteria</taxon>
        <taxon>Pseudomonadati</taxon>
        <taxon>Pseudomonadota</taxon>
        <taxon>Alphaproteobacteria</taxon>
        <taxon>Hyphomicrobiales</taxon>
        <taxon>Phyllobacteriaceae</taxon>
        <taxon>Mesorhizobium</taxon>
    </lineage>
</organism>